<dbReference type="AlphaFoldDB" id="A0A9J6AMU7"/>
<evidence type="ECO:0000313" key="2">
    <source>
        <dbReference type="Proteomes" id="UP000824120"/>
    </source>
</evidence>
<accession>A0A9J6AMU7</accession>
<organism evidence="1 2">
    <name type="scientific">Solanum commersonii</name>
    <name type="common">Commerson's wild potato</name>
    <name type="synonym">Commerson's nightshade</name>
    <dbReference type="NCBI Taxonomy" id="4109"/>
    <lineage>
        <taxon>Eukaryota</taxon>
        <taxon>Viridiplantae</taxon>
        <taxon>Streptophyta</taxon>
        <taxon>Embryophyta</taxon>
        <taxon>Tracheophyta</taxon>
        <taxon>Spermatophyta</taxon>
        <taxon>Magnoliopsida</taxon>
        <taxon>eudicotyledons</taxon>
        <taxon>Gunneridae</taxon>
        <taxon>Pentapetalae</taxon>
        <taxon>asterids</taxon>
        <taxon>lamiids</taxon>
        <taxon>Solanales</taxon>
        <taxon>Solanaceae</taxon>
        <taxon>Solanoideae</taxon>
        <taxon>Solaneae</taxon>
        <taxon>Solanum</taxon>
    </lineage>
</organism>
<name>A0A9J6AMU7_SOLCO</name>
<protein>
    <submittedName>
        <fullName evidence="1">Uncharacterized protein</fullName>
    </submittedName>
</protein>
<gene>
    <name evidence="1" type="ORF">H5410_010902</name>
</gene>
<sequence>MSVHFWTAGCRGAANEKIVRQIGQYGVCTNHESMHLTWKLWLQFVSNLQLSPVLNVSKNTVHSEKKKKSLQ</sequence>
<dbReference type="EMBL" id="JACXVP010000002">
    <property type="protein sequence ID" value="KAG5625684.1"/>
    <property type="molecule type" value="Genomic_DNA"/>
</dbReference>
<dbReference type="Proteomes" id="UP000824120">
    <property type="component" value="Chromosome 2"/>
</dbReference>
<evidence type="ECO:0000313" key="1">
    <source>
        <dbReference type="EMBL" id="KAG5625684.1"/>
    </source>
</evidence>
<keyword evidence="2" id="KW-1185">Reference proteome</keyword>
<proteinExistence type="predicted"/>
<reference evidence="1 2" key="1">
    <citation type="submission" date="2020-09" db="EMBL/GenBank/DDBJ databases">
        <title>De no assembly of potato wild relative species, Solanum commersonii.</title>
        <authorList>
            <person name="Cho K."/>
        </authorList>
    </citation>
    <scope>NUCLEOTIDE SEQUENCE [LARGE SCALE GENOMIC DNA]</scope>
    <source>
        <strain evidence="1">LZ3.2</strain>
        <tissue evidence="1">Leaf</tissue>
    </source>
</reference>
<comment type="caution">
    <text evidence="1">The sequence shown here is derived from an EMBL/GenBank/DDBJ whole genome shotgun (WGS) entry which is preliminary data.</text>
</comment>